<sequence length="112" mass="12986">MANAVSEVYNEMYQLNFNLLEMAQQGKWKEFIALAEIYVIKLHEVISTHDSSVQADEHSDFRIMFNNLIENETKIEQKIKNRLADLKTEMSTLNRSKKCNAVYSLGSINAFH</sequence>
<evidence type="ECO:0000313" key="7">
    <source>
        <dbReference type="EMBL" id="RPH29226.1"/>
    </source>
</evidence>
<keyword evidence="4" id="KW-0143">Chaperone</keyword>
<keyword evidence="7" id="KW-0282">Flagellum</keyword>
<evidence type="ECO:0000256" key="6">
    <source>
        <dbReference type="SAM" id="Coils"/>
    </source>
</evidence>
<evidence type="ECO:0000256" key="4">
    <source>
        <dbReference type="ARBA" id="ARBA00023186"/>
    </source>
</evidence>
<dbReference type="InterPro" id="IPR008622">
    <property type="entry name" value="FliT"/>
</dbReference>
<comment type="subcellular location">
    <subcellularLocation>
        <location evidence="1">Cytoplasm</location>
        <location evidence="1">Cytosol</location>
    </subcellularLocation>
</comment>
<dbReference type="RefSeq" id="WP_124023297.1">
    <property type="nucleotide sequence ID" value="NZ_RPOH01000021.1"/>
</dbReference>
<keyword evidence="7" id="KW-0969">Cilium</keyword>
<feature type="coiled-coil region" evidence="6">
    <location>
        <begin position="69"/>
        <end position="96"/>
    </location>
</feature>
<keyword evidence="3" id="KW-1005">Bacterial flagellum biogenesis</keyword>
<dbReference type="Proteomes" id="UP000268615">
    <property type="component" value="Unassembled WGS sequence"/>
</dbReference>
<organism evidence="7 8">
    <name type="scientific">Buttiauxella warmboldiae</name>
    <dbReference type="NCBI Taxonomy" id="82993"/>
    <lineage>
        <taxon>Bacteria</taxon>
        <taxon>Pseudomonadati</taxon>
        <taxon>Pseudomonadota</taxon>
        <taxon>Gammaproteobacteria</taxon>
        <taxon>Enterobacterales</taxon>
        <taxon>Enterobacteriaceae</taxon>
        <taxon>Buttiauxella</taxon>
    </lineage>
</organism>
<evidence type="ECO:0000256" key="5">
    <source>
        <dbReference type="ARBA" id="ARBA00093797"/>
    </source>
</evidence>
<comment type="caution">
    <text evidence="7">The sequence shown here is derived from an EMBL/GenBank/DDBJ whole genome shotgun (WGS) entry which is preliminary data.</text>
</comment>
<dbReference type="Pfam" id="PF05400">
    <property type="entry name" value="FliT"/>
    <property type="match status" value="1"/>
</dbReference>
<dbReference type="EMBL" id="RPOH01000021">
    <property type="protein sequence ID" value="RPH29226.1"/>
    <property type="molecule type" value="Genomic_DNA"/>
</dbReference>
<keyword evidence="6" id="KW-0175">Coiled coil</keyword>
<dbReference type="Gene3D" id="1.20.58.380">
    <property type="entry name" value="Flagellar protein flit"/>
    <property type="match status" value="1"/>
</dbReference>
<keyword evidence="7" id="KW-0966">Cell projection</keyword>
<keyword evidence="8" id="KW-1185">Reference proteome</keyword>
<evidence type="ECO:0000313" key="8">
    <source>
        <dbReference type="Proteomes" id="UP000268615"/>
    </source>
</evidence>
<reference evidence="7 8" key="1">
    <citation type="submission" date="2018-11" db="EMBL/GenBank/DDBJ databases">
        <title>Draft genome sequence of Buttiauxella warmboldiae CCUG 35512.</title>
        <authorList>
            <person name="Salva-Serra F."/>
            <person name="Marathe N."/>
            <person name="Moore E."/>
            <person name="Svensson L."/>
            <person name="Engstrom-Jakobsson H."/>
        </authorList>
    </citation>
    <scope>NUCLEOTIDE SEQUENCE [LARGE SCALE GENOMIC DNA]</scope>
    <source>
        <strain evidence="7 8">CCUG 35512</strain>
    </source>
</reference>
<evidence type="ECO:0000256" key="2">
    <source>
        <dbReference type="ARBA" id="ARBA00022490"/>
    </source>
</evidence>
<accession>A0A3N5EC44</accession>
<protein>
    <recommendedName>
        <fullName evidence="5">Flagellar protein FliT</fullName>
    </recommendedName>
</protein>
<name>A0A3N5EC44_9ENTR</name>
<gene>
    <name evidence="7" type="ORF">EHN07_06125</name>
</gene>
<dbReference type="OrthoDB" id="6631359at2"/>
<dbReference type="AlphaFoldDB" id="A0A3N5EC44"/>
<keyword evidence="2" id="KW-0963">Cytoplasm</keyword>
<evidence type="ECO:0000256" key="1">
    <source>
        <dbReference type="ARBA" id="ARBA00004514"/>
    </source>
</evidence>
<evidence type="ECO:0000256" key="3">
    <source>
        <dbReference type="ARBA" id="ARBA00022795"/>
    </source>
</evidence>
<dbReference type="GO" id="GO:0044781">
    <property type="term" value="P:bacterial-type flagellum organization"/>
    <property type="evidence" value="ECO:0007669"/>
    <property type="project" value="UniProtKB-KW"/>
</dbReference>
<proteinExistence type="predicted"/>